<dbReference type="SUPFAM" id="SSF53448">
    <property type="entry name" value="Nucleotide-diphospho-sugar transferases"/>
    <property type="match status" value="1"/>
</dbReference>
<dbReference type="InterPro" id="IPR001173">
    <property type="entry name" value="Glyco_trans_2-like"/>
</dbReference>
<keyword evidence="3" id="KW-1185">Reference proteome</keyword>
<proteinExistence type="predicted"/>
<dbReference type="OrthoDB" id="215285at2"/>
<evidence type="ECO:0000313" key="2">
    <source>
        <dbReference type="EMBL" id="POR45496.1"/>
    </source>
</evidence>
<dbReference type="Pfam" id="PF00535">
    <property type="entry name" value="Glycos_transf_2"/>
    <property type="match status" value="1"/>
</dbReference>
<organism evidence="2 3">
    <name type="scientific">Paraburkholderia eburnea</name>
    <dbReference type="NCBI Taxonomy" id="1189126"/>
    <lineage>
        <taxon>Bacteria</taxon>
        <taxon>Pseudomonadati</taxon>
        <taxon>Pseudomonadota</taxon>
        <taxon>Betaproteobacteria</taxon>
        <taxon>Burkholderiales</taxon>
        <taxon>Burkholderiaceae</taxon>
        <taxon>Paraburkholderia</taxon>
    </lineage>
</organism>
<dbReference type="PANTHER" id="PTHR22916">
    <property type="entry name" value="GLYCOSYLTRANSFERASE"/>
    <property type="match status" value="1"/>
</dbReference>
<dbReference type="Proteomes" id="UP000237381">
    <property type="component" value="Unassembled WGS sequence"/>
</dbReference>
<protein>
    <submittedName>
        <fullName evidence="2">Glycosyl transferase family 2</fullName>
    </submittedName>
</protein>
<reference evidence="2 3" key="1">
    <citation type="submission" date="2018-01" db="EMBL/GenBank/DDBJ databases">
        <title>Genomic Encyclopedia of Type Strains, Phase III (KMG-III): the genomes of soil and plant-associated and newly described type strains.</title>
        <authorList>
            <person name="Whitman W."/>
        </authorList>
    </citation>
    <scope>NUCLEOTIDE SEQUENCE [LARGE SCALE GENOMIC DNA]</scope>
    <source>
        <strain evidence="2 3">JCM 18070</strain>
    </source>
</reference>
<sequence length="268" mass="30217">MPDSPIAKPDAPVVSVITPTWQREAMLPFAYRSFAHQDVGPCEWIVIDDSAAPSPFMTSLRDPRVVYRHVSRRMSIGEKRNLAADLARADIIAHFDDDEFYAPDYLRAMLDPMKAASADMIKLSAFFLYSRVYGKFAWWDTLRKSGLHFRWGPQPMTALNFPAEHAAFADNHLGYGFSYVYTKRLWAAGPFEPSSFNEDGAFALAALARKANLMLLADDVGLCVHVLHAYNTSLSFPQYILPDALVARHFPRFTEAMRELPAIARARP</sequence>
<dbReference type="PANTHER" id="PTHR22916:SF3">
    <property type="entry name" value="UDP-GLCNAC:BETAGAL BETA-1,3-N-ACETYLGLUCOSAMINYLTRANSFERASE-LIKE PROTEIN 1"/>
    <property type="match status" value="1"/>
</dbReference>
<keyword evidence="2" id="KW-0808">Transferase</keyword>
<accession>A0A2S4LSQ9</accession>
<evidence type="ECO:0000259" key="1">
    <source>
        <dbReference type="Pfam" id="PF00535"/>
    </source>
</evidence>
<dbReference type="EMBL" id="PQGA01000032">
    <property type="protein sequence ID" value="POR45496.1"/>
    <property type="molecule type" value="Genomic_DNA"/>
</dbReference>
<dbReference type="RefSeq" id="WP_103707738.1">
    <property type="nucleotide sequence ID" value="NZ_PQGA01000032.1"/>
</dbReference>
<name>A0A2S4LSQ9_9BURK</name>
<dbReference type="InterPro" id="IPR029044">
    <property type="entry name" value="Nucleotide-diphossugar_trans"/>
</dbReference>
<evidence type="ECO:0000313" key="3">
    <source>
        <dbReference type="Proteomes" id="UP000237381"/>
    </source>
</evidence>
<gene>
    <name evidence="2" type="ORF">B0G62_1322</name>
</gene>
<feature type="domain" description="Glycosyltransferase 2-like" evidence="1">
    <location>
        <begin position="15"/>
        <end position="123"/>
    </location>
</feature>
<comment type="caution">
    <text evidence="2">The sequence shown here is derived from an EMBL/GenBank/DDBJ whole genome shotgun (WGS) entry which is preliminary data.</text>
</comment>
<dbReference type="GO" id="GO:0016758">
    <property type="term" value="F:hexosyltransferase activity"/>
    <property type="evidence" value="ECO:0007669"/>
    <property type="project" value="UniProtKB-ARBA"/>
</dbReference>
<dbReference type="AlphaFoldDB" id="A0A2S4LSQ9"/>
<dbReference type="CDD" id="cd00761">
    <property type="entry name" value="Glyco_tranf_GTA_type"/>
    <property type="match status" value="1"/>
</dbReference>
<dbReference type="Gene3D" id="3.90.550.10">
    <property type="entry name" value="Spore Coat Polysaccharide Biosynthesis Protein SpsA, Chain A"/>
    <property type="match status" value="1"/>
</dbReference>